<dbReference type="RefSeq" id="WP_211558404.1">
    <property type="nucleotide sequence ID" value="NZ_JAGVRK010000001.1"/>
</dbReference>
<gene>
    <name evidence="1" type="ORF">J9317_10580</name>
</gene>
<evidence type="ECO:0000313" key="1">
    <source>
        <dbReference type="EMBL" id="MBS2969208.1"/>
    </source>
</evidence>
<name>A0ABS5LEN3_9BACI</name>
<comment type="caution">
    <text evidence="1">The sequence shown here is derived from an EMBL/GenBank/DDBJ whole genome shotgun (WGS) entry which is preliminary data.</text>
</comment>
<sequence>MEENCFFLLSHSICMAGFLLELAFSGGTLYFGELGGESVKSYSIRSGQLKTAINGYGRIRDVFIEGEAMYFVMNNRDGRAVRFKKDDKLYKLNLNDISDSR</sequence>
<dbReference type="Proteomes" id="UP000682403">
    <property type="component" value="Unassembled WGS sequence"/>
</dbReference>
<accession>A0ABS5LEN3</accession>
<dbReference type="EMBL" id="JAGVRK010000001">
    <property type="protein sequence ID" value="MBS2969208.1"/>
    <property type="molecule type" value="Genomic_DNA"/>
</dbReference>
<keyword evidence="2" id="KW-1185">Reference proteome</keyword>
<evidence type="ECO:0000313" key="2">
    <source>
        <dbReference type="Proteomes" id="UP000682403"/>
    </source>
</evidence>
<organism evidence="1 2">
    <name type="scientific">Metabacillus flavus</name>
    <dbReference type="NCBI Taxonomy" id="2823519"/>
    <lineage>
        <taxon>Bacteria</taxon>
        <taxon>Bacillati</taxon>
        <taxon>Bacillota</taxon>
        <taxon>Bacilli</taxon>
        <taxon>Bacillales</taxon>
        <taxon>Bacillaceae</taxon>
        <taxon>Metabacillus</taxon>
    </lineage>
</organism>
<reference evidence="1 2" key="1">
    <citation type="submission" date="2021-04" db="EMBL/GenBank/DDBJ databases">
        <title>Metabacillus sp. strain KIGAM252 whole genome sequence.</title>
        <authorList>
            <person name="Seo M.-J."/>
            <person name="Cho E.-S."/>
            <person name="Hwang C.Y."/>
            <person name="Yoon D.J."/>
        </authorList>
    </citation>
    <scope>NUCLEOTIDE SEQUENCE [LARGE SCALE GENOMIC DNA]</scope>
    <source>
        <strain evidence="1 2">KIGAM252</strain>
    </source>
</reference>
<proteinExistence type="predicted"/>
<dbReference type="SUPFAM" id="SSF63825">
    <property type="entry name" value="YWTD domain"/>
    <property type="match status" value="1"/>
</dbReference>
<protein>
    <submittedName>
        <fullName evidence="1">Uncharacterized protein</fullName>
    </submittedName>
</protein>